<gene>
    <name evidence="1" type="ORF">GCM10008088_01500</name>
</gene>
<organism evidence="1 2">
    <name type="scientific">Mesonia mobilis</name>
    <dbReference type="NCBI Taxonomy" id="369791"/>
    <lineage>
        <taxon>Bacteria</taxon>
        <taxon>Pseudomonadati</taxon>
        <taxon>Bacteroidota</taxon>
        <taxon>Flavobacteriia</taxon>
        <taxon>Flavobacteriales</taxon>
        <taxon>Flavobacteriaceae</taxon>
        <taxon>Mesonia</taxon>
    </lineage>
</organism>
<comment type="caution">
    <text evidence="1">The sequence shown here is derived from an EMBL/GenBank/DDBJ whole genome shotgun (WGS) entry which is preliminary data.</text>
</comment>
<evidence type="ECO:0000313" key="2">
    <source>
        <dbReference type="Proteomes" id="UP000615593"/>
    </source>
</evidence>
<protein>
    <submittedName>
        <fullName evidence="1">Uncharacterized protein</fullName>
    </submittedName>
</protein>
<name>A0ABQ3BGY6_9FLAO</name>
<dbReference type="GeneID" id="94367792"/>
<dbReference type="EMBL" id="BMWY01000001">
    <property type="protein sequence ID" value="GGZ44210.1"/>
    <property type="molecule type" value="Genomic_DNA"/>
</dbReference>
<dbReference type="RefSeq" id="WP_027884827.1">
    <property type="nucleotide sequence ID" value="NZ_BMWY01000001.1"/>
</dbReference>
<sequence length="182" mass="20106">MKKHYLLILSIFTVFAITSCSSDDDSGSNSNGSNASSDSYLEIEGDSYQLRSGVIEDYGEGSNETFNFDITLISASVTSINGEFIPEGDSYTGIYFELWSDNSSDLAEGTYSYSNSEDGFTYTYSEIHKDISTDTFTGEYIDITSGELEVNKNGNNYEFTFTGTTFDGDDISMYYSGSLVEY</sequence>
<accession>A0ABQ3BGY6</accession>
<dbReference type="Proteomes" id="UP000615593">
    <property type="component" value="Unassembled WGS sequence"/>
</dbReference>
<evidence type="ECO:0000313" key="1">
    <source>
        <dbReference type="EMBL" id="GGZ44210.1"/>
    </source>
</evidence>
<keyword evidence="2" id="KW-1185">Reference proteome</keyword>
<proteinExistence type="predicted"/>
<reference evidence="2" key="1">
    <citation type="journal article" date="2019" name="Int. J. Syst. Evol. Microbiol.">
        <title>The Global Catalogue of Microorganisms (GCM) 10K type strain sequencing project: providing services to taxonomists for standard genome sequencing and annotation.</title>
        <authorList>
            <consortium name="The Broad Institute Genomics Platform"/>
            <consortium name="The Broad Institute Genome Sequencing Center for Infectious Disease"/>
            <person name="Wu L."/>
            <person name="Ma J."/>
        </authorList>
    </citation>
    <scope>NUCLEOTIDE SEQUENCE [LARGE SCALE GENOMIC DNA]</scope>
    <source>
        <strain evidence="2">KCTC 12708</strain>
    </source>
</reference>
<dbReference type="PROSITE" id="PS51257">
    <property type="entry name" value="PROKAR_LIPOPROTEIN"/>
    <property type="match status" value="1"/>
</dbReference>